<dbReference type="Pfam" id="PF02826">
    <property type="entry name" value="2-Hacid_dh_C"/>
    <property type="match status" value="1"/>
</dbReference>
<dbReference type="InterPro" id="IPR036291">
    <property type="entry name" value="NAD(P)-bd_dom_sf"/>
</dbReference>
<dbReference type="InterPro" id="IPR006140">
    <property type="entry name" value="D-isomer_DH_NAD-bd"/>
</dbReference>
<dbReference type="InterPro" id="IPR031629">
    <property type="entry name" value="DpaA_N"/>
</dbReference>
<dbReference type="RefSeq" id="WP_367778736.1">
    <property type="nucleotide sequence ID" value="NZ_JBFMIA010000003.1"/>
</dbReference>
<dbReference type="EMBL" id="JBFMIA010000003">
    <property type="protein sequence ID" value="MEW9501254.1"/>
    <property type="molecule type" value="Genomic_DNA"/>
</dbReference>
<reference evidence="3 4" key="1">
    <citation type="journal article" date="1979" name="Int. J. Syst. Evol. Microbiol.">
        <title>Bacillus globisporus subsp. marinus subsp. nov.</title>
        <authorList>
            <person name="Liu H."/>
        </authorList>
    </citation>
    <scope>NUCLEOTIDE SEQUENCE [LARGE SCALE GENOMIC DNA]</scope>
    <source>
        <strain evidence="3 4">DSM 1297</strain>
    </source>
</reference>
<evidence type="ECO:0000259" key="1">
    <source>
        <dbReference type="Pfam" id="PF02826"/>
    </source>
</evidence>
<feature type="domain" description="Dipicolinate synthase subunit A N-terminal" evidence="2">
    <location>
        <begin position="12"/>
        <end position="116"/>
    </location>
</feature>
<feature type="domain" description="D-isomer specific 2-hydroxyacid dehydrogenase NAD-binding" evidence="1">
    <location>
        <begin position="149"/>
        <end position="248"/>
    </location>
</feature>
<proteinExistence type="predicted"/>
<name>A0ABV3Q1N7_9BACL</name>
<gene>
    <name evidence="3" type="primary">dpsA</name>
    <name evidence="3" type="ORF">AB1471_05510</name>
</gene>
<evidence type="ECO:0000313" key="3">
    <source>
        <dbReference type="EMBL" id="MEW9501254.1"/>
    </source>
</evidence>
<dbReference type="Pfam" id="PF16924">
    <property type="entry name" value="DpaA_N"/>
    <property type="match status" value="1"/>
</dbReference>
<accession>A0ABV3Q1N7</accession>
<evidence type="ECO:0000313" key="4">
    <source>
        <dbReference type="Proteomes" id="UP001556040"/>
    </source>
</evidence>
<dbReference type="Gene3D" id="3.40.50.720">
    <property type="entry name" value="NAD(P)-binding Rossmann-like Domain"/>
    <property type="match status" value="1"/>
</dbReference>
<evidence type="ECO:0000259" key="2">
    <source>
        <dbReference type="Pfam" id="PF16924"/>
    </source>
</evidence>
<keyword evidence="4" id="KW-1185">Reference proteome</keyword>
<comment type="caution">
    <text evidence="3">The sequence shown here is derived from an EMBL/GenBank/DDBJ whole genome shotgun (WGS) entry which is preliminary data.</text>
</comment>
<sequence length="305" mass="33371">MRETSSLNGYDIAIVGGDARQKEIAHHCQLCGANVYLVGFDQLAMTEPGFTKLDCDEVPYEELDAIVFPVSGVGEEGAVRSSFSSKSVTLNRDRLIELPESCLLFSGIKTTWLESLQRKVIYLLDKDEIAIQNSIPTAEGVLWLLLQHTDHTIHGATMLVTGFGRVGMTVARTLKALGANVICGTASSSEKARIVEMGMKPLDLRNLGDRLPHCDAWINTIPSEKVFPQDVINSMSRNCLIIELASGPKAIDQQKADLLGFRYIDAPSLPGLIAPKTAGLILASSIIKRMNDREKNGHQEDDHDL</sequence>
<dbReference type="SUPFAM" id="SSF51735">
    <property type="entry name" value="NAD(P)-binding Rossmann-fold domains"/>
    <property type="match status" value="1"/>
</dbReference>
<protein>
    <submittedName>
        <fullName evidence="3">Dipicolinate synthase subunit DpsA</fullName>
    </submittedName>
</protein>
<dbReference type="NCBIfam" id="NF006162">
    <property type="entry name" value="PRK08306.1"/>
    <property type="match status" value="1"/>
</dbReference>
<organism evidence="3 4">
    <name type="scientific">Jeotgalibacillus marinus</name>
    <dbReference type="NCBI Taxonomy" id="86667"/>
    <lineage>
        <taxon>Bacteria</taxon>
        <taxon>Bacillati</taxon>
        <taxon>Bacillota</taxon>
        <taxon>Bacilli</taxon>
        <taxon>Bacillales</taxon>
        <taxon>Caryophanaceae</taxon>
        <taxon>Jeotgalibacillus</taxon>
    </lineage>
</organism>
<dbReference type="Proteomes" id="UP001556040">
    <property type="component" value="Unassembled WGS sequence"/>
</dbReference>